<organism evidence="6 7">
    <name type="scientific">Tepidibacter formicigenes DSM 15518</name>
    <dbReference type="NCBI Taxonomy" id="1123349"/>
    <lineage>
        <taxon>Bacteria</taxon>
        <taxon>Bacillati</taxon>
        <taxon>Bacillota</taxon>
        <taxon>Clostridia</taxon>
        <taxon>Peptostreptococcales</taxon>
        <taxon>Peptostreptococcaceae</taxon>
        <taxon>Tepidibacter</taxon>
    </lineage>
</organism>
<keyword evidence="4" id="KW-0594">Phospholipid biosynthesis</keyword>
<keyword evidence="4" id="KW-1208">Phospholipid metabolism</keyword>
<dbReference type="GO" id="GO:0016020">
    <property type="term" value="C:membrane"/>
    <property type="evidence" value="ECO:0007669"/>
    <property type="project" value="InterPro"/>
</dbReference>
<reference evidence="7" key="1">
    <citation type="submission" date="2016-11" db="EMBL/GenBank/DDBJ databases">
        <authorList>
            <person name="Varghese N."/>
            <person name="Submissions S."/>
        </authorList>
    </citation>
    <scope>NUCLEOTIDE SEQUENCE [LARGE SCALE GENOMIC DNA]</scope>
    <source>
        <strain evidence="7">DSM 15518</strain>
    </source>
</reference>
<dbReference type="RefSeq" id="WP_072887629.1">
    <property type="nucleotide sequence ID" value="NZ_FRAE01000014.1"/>
</dbReference>
<evidence type="ECO:0000256" key="3">
    <source>
        <dbReference type="ARBA" id="ARBA00023315"/>
    </source>
</evidence>
<name>A0A1M6MA69_9FIRM</name>
<keyword evidence="2 4" id="KW-0808">Transferase</keyword>
<keyword evidence="3 4" id="KW-0012">Acyltransferase</keyword>
<evidence type="ECO:0000256" key="4">
    <source>
        <dbReference type="RuleBase" id="RU361267"/>
    </source>
</evidence>
<dbReference type="CDD" id="cd07989">
    <property type="entry name" value="LPLAT_AGPAT-like"/>
    <property type="match status" value="1"/>
</dbReference>
<feature type="domain" description="Phospholipid/glycerol acyltransferase" evidence="5">
    <location>
        <begin position="35"/>
        <end position="147"/>
    </location>
</feature>
<evidence type="ECO:0000256" key="1">
    <source>
        <dbReference type="ARBA" id="ARBA00008655"/>
    </source>
</evidence>
<evidence type="ECO:0000256" key="2">
    <source>
        <dbReference type="ARBA" id="ARBA00022679"/>
    </source>
</evidence>
<gene>
    <name evidence="6" type="ORF">SAMN02744037_00876</name>
</gene>
<evidence type="ECO:0000313" key="7">
    <source>
        <dbReference type="Proteomes" id="UP000242497"/>
    </source>
</evidence>
<keyword evidence="4" id="KW-0444">Lipid biosynthesis</keyword>
<dbReference type="SUPFAM" id="SSF69593">
    <property type="entry name" value="Glycerol-3-phosphate (1)-acyltransferase"/>
    <property type="match status" value="1"/>
</dbReference>
<sequence>MNFYDVVKAIATPIIRIFYKIEVLGAENVPMDEPLIFASNHKNNLDPFLIGAFMPRNVCYMAKKELFKNKLVGYILNKLNVFPVDRNKTGASTIKVALKILKSKQALGIFPEGSRIKGSELGKAKAGTAMLSIKGKARVCPVSIIGNYKLFSKITLYIDKPVSFDEYYGEKLTSKDYEDISQKILDIINMNMKNLA</sequence>
<evidence type="ECO:0000259" key="5">
    <source>
        <dbReference type="SMART" id="SM00563"/>
    </source>
</evidence>
<dbReference type="Pfam" id="PF01553">
    <property type="entry name" value="Acyltransferase"/>
    <property type="match status" value="1"/>
</dbReference>
<dbReference type="NCBIfam" id="TIGR00530">
    <property type="entry name" value="AGP_acyltrn"/>
    <property type="match status" value="1"/>
</dbReference>
<dbReference type="Proteomes" id="UP000242497">
    <property type="component" value="Unassembled WGS sequence"/>
</dbReference>
<dbReference type="EC" id="2.3.1.51" evidence="4"/>
<dbReference type="EMBL" id="FRAE01000014">
    <property type="protein sequence ID" value="SHJ80366.1"/>
    <property type="molecule type" value="Genomic_DNA"/>
</dbReference>
<evidence type="ECO:0000313" key="6">
    <source>
        <dbReference type="EMBL" id="SHJ80366.1"/>
    </source>
</evidence>
<comment type="domain">
    <text evidence="4">The HXXXXD motif is essential for acyltransferase activity and may constitute the binding site for the phosphate moiety of the glycerol-3-phosphate.</text>
</comment>
<keyword evidence="4" id="KW-0443">Lipid metabolism</keyword>
<dbReference type="GO" id="GO:0006654">
    <property type="term" value="P:phosphatidic acid biosynthetic process"/>
    <property type="evidence" value="ECO:0007669"/>
    <property type="project" value="TreeGrafter"/>
</dbReference>
<keyword evidence="7" id="KW-1185">Reference proteome</keyword>
<accession>A0A1M6MA69</accession>
<dbReference type="AlphaFoldDB" id="A0A1M6MA69"/>
<dbReference type="PANTHER" id="PTHR10434">
    <property type="entry name" value="1-ACYL-SN-GLYCEROL-3-PHOSPHATE ACYLTRANSFERASE"/>
    <property type="match status" value="1"/>
</dbReference>
<dbReference type="InterPro" id="IPR004552">
    <property type="entry name" value="AGP_acyltrans"/>
</dbReference>
<dbReference type="InterPro" id="IPR002123">
    <property type="entry name" value="Plipid/glycerol_acylTrfase"/>
</dbReference>
<dbReference type="GO" id="GO:0003841">
    <property type="term" value="F:1-acylglycerol-3-phosphate O-acyltransferase activity"/>
    <property type="evidence" value="ECO:0007669"/>
    <property type="project" value="UniProtKB-UniRule"/>
</dbReference>
<dbReference type="STRING" id="1123349.SAMN02744037_00876"/>
<comment type="catalytic activity">
    <reaction evidence="4">
        <text>a 1-acyl-sn-glycero-3-phosphate + an acyl-CoA = a 1,2-diacyl-sn-glycero-3-phosphate + CoA</text>
        <dbReference type="Rhea" id="RHEA:19709"/>
        <dbReference type="ChEBI" id="CHEBI:57287"/>
        <dbReference type="ChEBI" id="CHEBI:57970"/>
        <dbReference type="ChEBI" id="CHEBI:58342"/>
        <dbReference type="ChEBI" id="CHEBI:58608"/>
        <dbReference type="EC" id="2.3.1.51"/>
    </reaction>
</comment>
<proteinExistence type="inferred from homology"/>
<comment type="similarity">
    <text evidence="1 4">Belongs to the 1-acyl-sn-glycerol-3-phosphate acyltransferase family.</text>
</comment>
<dbReference type="PANTHER" id="PTHR10434:SF11">
    <property type="entry name" value="1-ACYL-SN-GLYCEROL-3-PHOSPHATE ACYLTRANSFERASE"/>
    <property type="match status" value="1"/>
</dbReference>
<dbReference type="SMART" id="SM00563">
    <property type="entry name" value="PlsC"/>
    <property type="match status" value="1"/>
</dbReference>
<protein>
    <recommendedName>
        <fullName evidence="4">1-acyl-sn-glycerol-3-phosphate acyltransferase</fullName>
        <ecNumber evidence="4">2.3.1.51</ecNumber>
    </recommendedName>
</protein>